<organism evidence="1 2">
    <name type="scientific">Funneliformis geosporum</name>
    <dbReference type="NCBI Taxonomy" id="1117311"/>
    <lineage>
        <taxon>Eukaryota</taxon>
        <taxon>Fungi</taxon>
        <taxon>Fungi incertae sedis</taxon>
        <taxon>Mucoromycota</taxon>
        <taxon>Glomeromycotina</taxon>
        <taxon>Glomeromycetes</taxon>
        <taxon>Glomerales</taxon>
        <taxon>Glomeraceae</taxon>
        <taxon>Funneliformis</taxon>
    </lineage>
</organism>
<comment type="caution">
    <text evidence="1">The sequence shown here is derived from an EMBL/GenBank/DDBJ whole genome shotgun (WGS) entry which is preliminary data.</text>
</comment>
<keyword evidence="2" id="KW-1185">Reference proteome</keyword>
<feature type="non-terminal residue" evidence="1">
    <location>
        <position position="1"/>
    </location>
</feature>
<sequence>KCTGFGMLTCQGVIGVEMSTKRPEISNTVSEPDLEKKVAEKLSLKDSSDLKGEKQENTANSGASISTEFTSKLVANDEDDIENFAVRLGLDKFTKNKDEWKKFYVFAGSDFIWPQPPTDINERRLIFDYVIDPDWDPIGEELAKNALEYRRLLESGTLDPLQGTHILIVHGEFVRYGSSGEEKKMMEDYPGCYYVPVKERIVELRRFSASDANTNVHIRLRNTVNAQDEAGMANVEQDGWSTNPSRADGYGAGAKMFWASRDCNPAGVTCGVIGYDVLNNIPHYKPCRHPYVFLKNDIFSQRPELQGSE</sequence>
<protein>
    <submittedName>
        <fullName evidence="1">10399_t:CDS:1</fullName>
    </submittedName>
</protein>
<gene>
    <name evidence="1" type="ORF">FWILDA_LOCUS15039</name>
</gene>
<proteinExistence type="predicted"/>
<dbReference type="Proteomes" id="UP001153678">
    <property type="component" value="Unassembled WGS sequence"/>
</dbReference>
<name>A0A9W4T3G9_9GLOM</name>
<evidence type="ECO:0000313" key="2">
    <source>
        <dbReference type="Proteomes" id="UP001153678"/>
    </source>
</evidence>
<accession>A0A9W4T3G9</accession>
<dbReference type="EMBL" id="CAMKVN010007359">
    <property type="protein sequence ID" value="CAI2191371.1"/>
    <property type="molecule type" value="Genomic_DNA"/>
</dbReference>
<reference evidence="1" key="1">
    <citation type="submission" date="2022-08" db="EMBL/GenBank/DDBJ databases">
        <authorList>
            <person name="Kallberg Y."/>
            <person name="Tangrot J."/>
            <person name="Rosling A."/>
        </authorList>
    </citation>
    <scope>NUCLEOTIDE SEQUENCE</scope>
    <source>
        <strain evidence="1">Wild A</strain>
    </source>
</reference>
<dbReference type="OrthoDB" id="2442314at2759"/>
<evidence type="ECO:0000313" key="1">
    <source>
        <dbReference type="EMBL" id="CAI2191371.1"/>
    </source>
</evidence>
<dbReference type="AlphaFoldDB" id="A0A9W4T3G9"/>